<dbReference type="GO" id="GO:0004175">
    <property type="term" value="F:endopeptidase activity"/>
    <property type="evidence" value="ECO:0007669"/>
    <property type="project" value="UniProtKB-ARBA"/>
</dbReference>
<accession>A0A644UWI5</accession>
<proteinExistence type="predicted"/>
<dbReference type="EMBL" id="VSSQ01000174">
    <property type="protein sequence ID" value="MPL83297.1"/>
    <property type="molecule type" value="Genomic_DNA"/>
</dbReference>
<feature type="transmembrane region" description="Helical" evidence="1">
    <location>
        <begin position="31"/>
        <end position="51"/>
    </location>
</feature>
<name>A0A644UWI5_9ZZZZ</name>
<feature type="domain" description="CAAX prenyl protease 2/Lysostaphin resistance protein A-like" evidence="2">
    <location>
        <begin position="205"/>
        <end position="305"/>
    </location>
</feature>
<dbReference type="PANTHER" id="PTHR35797">
    <property type="entry name" value="PROTEASE-RELATED"/>
    <property type="match status" value="1"/>
</dbReference>
<keyword evidence="1" id="KW-1133">Transmembrane helix</keyword>
<protein>
    <recommendedName>
        <fullName evidence="2">CAAX prenyl protease 2/Lysostaphin resistance protein A-like domain-containing protein</fullName>
    </recommendedName>
</protein>
<feature type="transmembrane region" description="Helical" evidence="1">
    <location>
        <begin position="63"/>
        <end position="81"/>
    </location>
</feature>
<feature type="transmembrane region" description="Helical" evidence="1">
    <location>
        <begin position="293"/>
        <end position="314"/>
    </location>
</feature>
<feature type="transmembrane region" description="Helical" evidence="1">
    <location>
        <begin position="120"/>
        <end position="140"/>
    </location>
</feature>
<keyword evidence="1" id="KW-0812">Transmembrane</keyword>
<sequence length="358" mass="40362">MISLNTIVSYYPLDEKMIRAEPEKKQLKRELFVFLAITFAATYLLEIFVIMQEGAGILSSKWMLIPMYIPAVAAILCMVGFKSKALTRESKLFLAMFLLASAVTLVEGLYQPLLGTIGPFPILTAIISVAAFLTVLLLNLRASWRSKLADAKLSFGHNYRYYLIIPVIFSVLFILGYFISHMLGLSLPTIEYDPRSFFVFIGMYLITFFITWPKYFGEEYGWRFYLQDRVLPLFGVYPGVVLIGIIWGLWHLPLMLFGLNFPDNLLAGNIIYIGWTIIIGIIFSYAVLKTRSIWIAVLLHALTDSFIGTGSGYIANSNVLVAFLPILLLMGILAAILIWSRVWKDETTGANIENSPSV</sequence>
<evidence type="ECO:0000259" key="2">
    <source>
        <dbReference type="Pfam" id="PF02517"/>
    </source>
</evidence>
<dbReference type="Pfam" id="PF02517">
    <property type="entry name" value="Rce1-like"/>
    <property type="match status" value="1"/>
</dbReference>
<dbReference type="InterPro" id="IPR042150">
    <property type="entry name" value="MmRce1-like"/>
</dbReference>
<dbReference type="InterPro" id="IPR003675">
    <property type="entry name" value="Rce1/LyrA-like_dom"/>
</dbReference>
<evidence type="ECO:0000313" key="3">
    <source>
        <dbReference type="EMBL" id="MPL83297.1"/>
    </source>
</evidence>
<feature type="transmembrane region" description="Helical" evidence="1">
    <location>
        <begin position="197"/>
        <end position="217"/>
    </location>
</feature>
<dbReference type="GO" id="GO:0080120">
    <property type="term" value="P:CAAX-box protein maturation"/>
    <property type="evidence" value="ECO:0007669"/>
    <property type="project" value="UniProtKB-ARBA"/>
</dbReference>
<feature type="transmembrane region" description="Helical" evidence="1">
    <location>
        <begin position="93"/>
        <end position="114"/>
    </location>
</feature>
<reference evidence="3" key="1">
    <citation type="submission" date="2019-08" db="EMBL/GenBank/DDBJ databases">
        <authorList>
            <person name="Kucharzyk K."/>
            <person name="Murdoch R.W."/>
            <person name="Higgins S."/>
            <person name="Loffler F."/>
        </authorList>
    </citation>
    <scope>NUCLEOTIDE SEQUENCE</scope>
</reference>
<organism evidence="3">
    <name type="scientific">bioreactor metagenome</name>
    <dbReference type="NCBI Taxonomy" id="1076179"/>
    <lineage>
        <taxon>unclassified sequences</taxon>
        <taxon>metagenomes</taxon>
        <taxon>ecological metagenomes</taxon>
    </lineage>
</organism>
<comment type="caution">
    <text evidence="3">The sequence shown here is derived from an EMBL/GenBank/DDBJ whole genome shotgun (WGS) entry which is preliminary data.</text>
</comment>
<dbReference type="PANTHER" id="PTHR35797:SF1">
    <property type="entry name" value="PROTEASE"/>
    <property type="match status" value="1"/>
</dbReference>
<feature type="transmembrane region" description="Helical" evidence="1">
    <location>
        <begin position="161"/>
        <end position="185"/>
    </location>
</feature>
<feature type="transmembrane region" description="Helical" evidence="1">
    <location>
        <begin position="270"/>
        <end position="288"/>
    </location>
</feature>
<gene>
    <name evidence="3" type="ORF">SDC9_29249</name>
</gene>
<feature type="transmembrane region" description="Helical" evidence="1">
    <location>
        <begin position="229"/>
        <end position="250"/>
    </location>
</feature>
<keyword evidence="1" id="KW-0472">Membrane</keyword>
<feature type="transmembrane region" description="Helical" evidence="1">
    <location>
        <begin position="320"/>
        <end position="339"/>
    </location>
</feature>
<evidence type="ECO:0000256" key="1">
    <source>
        <dbReference type="SAM" id="Phobius"/>
    </source>
</evidence>
<dbReference type="AlphaFoldDB" id="A0A644UWI5"/>